<feature type="compositionally biased region" description="Basic and acidic residues" evidence="1">
    <location>
        <begin position="248"/>
        <end position="257"/>
    </location>
</feature>
<feature type="domain" description="B30.2/SPRY" evidence="2">
    <location>
        <begin position="251"/>
        <end position="445"/>
    </location>
</feature>
<dbReference type="OrthoDB" id="25503at2759"/>
<feature type="region of interest" description="Disordered" evidence="1">
    <location>
        <begin position="1"/>
        <end position="123"/>
    </location>
</feature>
<feature type="region of interest" description="Disordered" evidence="1">
    <location>
        <begin position="736"/>
        <end position="792"/>
    </location>
</feature>
<dbReference type="InterPro" id="IPR006594">
    <property type="entry name" value="LisH"/>
</dbReference>
<evidence type="ECO:0000259" key="3">
    <source>
        <dbReference type="PROSITE" id="PS50897"/>
    </source>
</evidence>
<feature type="compositionally biased region" description="Basic and acidic residues" evidence="1">
    <location>
        <begin position="692"/>
        <end position="706"/>
    </location>
</feature>
<dbReference type="Gene3D" id="2.60.120.920">
    <property type="match status" value="1"/>
</dbReference>
<evidence type="ECO:0000313" key="4">
    <source>
        <dbReference type="EMBL" id="KIO24791.1"/>
    </source>
</evidence>
<feature type="compositionally biased region" description="Polar residues" evidence="1">
    <location>
        <begin position="224"/>
        <end position="233"/>
    </location>
</feature>
<dbReference type="Pfam" id="PF10607">
    <property type="entry name" value="CTLH"/>
    <property type="match status" value="1"/>
</dbReference>
<dbReference type="InterPro" id="IPR024964">
    <property type="entry name" value="CTLH/CRA"/>
</dbReference>
<feature type="compositionally biased region" description="Pro residues" evidence="1">
    <location>
        <begin position="1"/>
        <end position="16"/>
    </location>
</feature>
<dbReference type="InterPro" id="IPR050618">
    <property type="entry name" value="Ubq-SigPath_Reg"/>
</dbReference>
<dbReference type="InterPro" id="IPR013320">
    <property type="entry name" value="ConA-like_dom_sf"/>
</dbReference>
<feature type="region of interest" description="Disordered" evidence="1">
    <location>
        <begin position="619"/>
        <end position="661"/>
    </location>
</feature>
<dbReference type="HOGENOM" id="CLU_009129_3_0_1"/>
<dbReference type="InterPro" id="IPR013144">
    <property type="entry name" value="CRA_dom"/>
</dbReference>
<feature type="domain" description="CTLH" evidence="3">
    <location>
        <begin position="664"/>
        <end position="737"/>
    </location>
</feature>
<dbReference type="STRING" id="1051891.A0A0C3QFD4"/>
<sequence length="915" mass="96685">MSSPPANPSSNPPPPRRASSSGGSQLNSNAPRRLQLATGASIQPPPSRGSSFAAIAALAQGTPSSSAGPSAVVTPAGIRRQSVPSSPSPRIHRATSSTTSAWGSAGHSLGNVVTPGTPSPSSFPGAALAAANADMTLGMPSMSAPPTAFFSRPPYLEHTAFKHLFKQDIFQSIQTSGSSSLSGSSTISSSLSAAKPTSSASSSAPLPRRSAYSPAYLLGGALSPESTSSSAVNSDVEDSDSVAPRTARPRDAQARKKLVIRPEEEVFTLPTRWNDSDRHASIHINITGTELTFMGGQGNLNGVDNKEEAAAARTNNSVPPICGVYYYEVEVLDRGNKGHIGVGFATKQHKTTKMPGWESHSWGYHADDGRLFSSDGEQPFGPRFSTSDVVGCGVNFASGRIFFTKNGVFLGTASPPITPLTELYPCIGLRSSRERVLTNFGQHPFRFDIEAYVIQARSKAWKDTIQAGTTLQWQIDQQGMKICQYPDTAPAPAPTSTGGAYGVPHITIPPRPGTEGSAGFTLPPISTSGFSISPQELSTTTPSASADNSPPVVGREVSGDNPQVVVRELVLEYLIQSGYPAAARAFKSQCDQQRVDGEAAEAAVVTADDDRLGPAWQAKKVASSNKANVPDQHGDTKMTDGGSQDDLPPGVKSRPIGPGMNVEDSMMRRQIIDAVRRGDIDSALQDLEVHYPEVVKDGNTPDKRAGGSDSNGEDAGIRFKLSCRKLVEMILEAAASTKKRSAAHSLPPPSDNMDIDGEGPHRVAPAPPPTSASSSSNLTWKQQQKQRARAPLLDDNAAHDIEGLDRALAYGTILTNHYGSDKRVKVQALMKMSSGLVAYDDPLNAADPVSKFAGKEARNELAEEVNSAILESQGRQKDSALERLYRQAGGVVRQLGVMGEGLAAFVDVDREFCGR</sequence>
<dbReference type="Proteomes" id="UP000054248">
    <property type="component" value="Unassembled WGS sequence"/>
</dbReference>
<gene>
    <name evidence="4" type="ORF">M407DRAFT_212044</name>
</gene>
<feature type="compositionally biased region" description="Polar residues" evidence="1">
    <location>
        <begin position="531"/>
        <end position="548"/>
    </location>
</feature>
<evidence type="ECO:0000259" key="2">
    <source>
        <dbReference type="PROSITE" id="PS50188"/>
    </source>
</evidence>
<evidence type="ECO:0000256" key="1">
    <source>
        <dbReference type="SAM" id="MobiDB-lite"/>
    </source>
</evidence>
<dbReference type="SMART" id="SM00757">
    <property type="entry name" value="CRA"/>
    <property type="match status" value="1"/>
</dbReference>
<proteinExistence type="predicted"/>
<evidence type="ECO:0000313" key="5">
    <source>
        <dbReference type="Proteomes" id="UP000054248"/>
    </source>
</evidence>
<dbReference type="SUPFAM" id="SSF49899">
    <property type="entry name" value="Concanavalin A-like lectins/glucanases"/>
    <property type="match status" value="1"/>
</dbReference>
<dbReference type="SMART" id="SM00449">
    <property type="entry name" value="SPRY"/>
    <property type="match status" value="1"/>
</dbReference>
<dbReference type="EMBL" id="KN823054">
    <property type="protein sequence ID" value="KIO24791.1"/>
    <property type="molecule type" value="Genomic_DNA"/>
</dbReference>
<dbReference type="PROSITE" id="PS50897">
    <property type="entry name" value="CTLH"/>
    <property type="match status" value="1"/>
</dbReference>
<reference evidence="5" key="2">
    <citation type="submission" date="2015-01" db="EMBL/GenBank/DDBJ databases">
        <title>Evolutionary Origins and Diversification of the Mycorrhizal Mutualists.</title>
        <authorList>
            <consortium name="DOE Joint Genome Institute"/>
            <consortium name="Mycorrhizal Genomics Consortium"/>
            <person name="Kohler A."/>
            <person name="Kuo A."/>
            <person name="Nagy L.G."/>
            <person name="Floudas D."/>
            <person name="Copeland A."/>
            <person name="Barry K.W."/>
            <person name="Cichocki N."/>
            <person name="Veneault-Fourrey C."/>
            <person name="LaButti K."/>
            <person name="Lindquist E.A."/>
            <person name="Lipzen A."/>
            <person name="Lundell T."/>
            <person name="Morin E."/>
            <person name="Murat C."/>
            <person name="Riley R."/>
            <person name="Ohm R."/>
            <person name="Sun H."/>
            <person name="Tunlid A."/>
            <person name="Henrissat B."/>
            <person name="Grigoriev I.V."/>
            <person name="Hibbett D.S."/>
            <person name="Martin F."/>
        </authorList>
    </citation>
    <scope>NUCLEOTIDE SEQUENCE [LARGE SCALE GENOMIC DNA]</scope>
    <source>
        <strain evidence="5">MUT 4182</strain>
    </source>
</reference>
<accession>A0A0C3QFD4</accession>
<feature type="region of interest" description="Disordered" evidence="1">
    <location>
        <begin position="531"/>
        <end position="558"/>
    </location>
</feature>
<dbReference type="Pfam" id="PF00622">
    <property type="entry name" value="SPRY"/>
    <property type="match status" value="1"/>
</dbReference>
<organism evidence="4 5">
    <name type="scientific">Tulasnella calospora MUT 4182</name>
    <dbReference type="NCBI Taxonomy" id="1051891"/>
    <lineage>
        <taxon>Eukaryota</taxon>
        <taxon>Fungi</taxon>
        <taxon>Dikarya</taxon>
        <taxon>Basidiomycota</taxon>
        <taxon>Agaricomycotina</taxon>
        <taxon>Agaricomycetes</taxon>
        <taxon>Cantharellales</taxon>
        <taxon>Tulasnellaceae</taxon>
        <taxon>Tulasnella</taxon>
    </lineage>
</organism>
<dbReference type="InterPro" id="IPR003877">
    <property type="entry name" value="SPRY_dom"/>
</dbReference>
<keyword evidence="5" id="KW-1185">Reference proteome</keyword>
<feature type="region of interest" description="Disordered" evidence="1">
    <location>
        <begin position="692"/>
        <end position="715"/>
    </location>
</feature>
<dbReference type="InterPro" id="IPR001870">
    <property type="entry name" value="B30.2/SPRY"/>
</dbReference>
<dbReference type="PANTHER" id="PTHR12864">
    <property type="entry name" value="RAN BINDING PROTEIN 9-RELATED"/>
    <property type="match status" value="1"/>
</dbReference>
<reference evidence="4 5" key="1">
    <citation type="submission" date="2014-04" db="EMBL/GenBank/DDBJ databases">
        <authorList>
            <consortium name="DOE Joint Genome Institute"/>
            <person name="Kuo A."/>
            <person name="Girlanda M."/>
            <person name="Perotto S."/>
            <person name="Kohler A."/>
            <person name="Nagy L.G."/>
            <person name="Floudas D."/>
            <person name="Copeland A."/>
            <person name="Barry K.W."/>
            <person name="Cichocki N."/>
            <person name="Veneault-Fourrey C."/>
            <person name="LaButti K."/>
            <person name="Lindquist E.A."/>
            <person name="Lipzen A."/>
            <person name="Lundell T."/>
            <person name="Morin E."/>
            <person name="Murat C."/>
            <person name="Sun H."/>
            <person name="Tunlid A."/>
            <person name="Henrissat B."/>
            <person name="Grigoriev I.V."/>
            <person name="Hibbett D.S."/>
            <person name="Martin F."/>
            <person name="Nordberg H.P."/>
            <person name="Cantor M.N."/>
            <person name="Hua S.X."/>
        </authorList>
    </citation>
    <scope>NUCLEOTIDE SEQUENCE [LARGE SCALE GENOMIC DNA]</scope>
    <source>
        <strain evidence="4 5">MUT 4182</strain>
    </source>
</reference>
<dbReference type="AlphaFoldDB" id="A0A0C3QFD4"/>
<name>A0A0C3QFD4_9AGAM</name>
<dbReference type="PROSITE" id="PS50188">
    <property type="entry name" value="B302_SPRY"/>
    <property type="match status" value="1"/>
</dbReference>
<dbReference type="PROSITE" id="PS50896">
    <property type="entry name" value="LISH"/>
    <property type="match status" value="1"/>
</dbReference>
<protein>
    <recommendedName>
        <fullName evidence="6">B30.2/SPRY domain-containing protein</fullName>
    </recommendedName>
</protein>
<feature type="compositionally biased region" description="Low complexity" evidence="1">
    <location>
        <begin position="84"/>
        <end position="123"/>
    </location>
</feature>
<feature type="region of interest" description="Disordered" evidence="1">
    <location>
        <begin position="176"/>
        <end position="207"/>
    </location>
</feature>
<dbReference type="InterPro" id="IPR043136">
    <property type="entry name" value="B30.2/SPRY_sf"/>
</dbReference>
<dbReference type="InterPro" id="IPR006595">
    <property type="entry name" value="CTLH_C"/>
</dbReference>
<evidence type="ECO:0008006" key="6">
    <source>
        <dbReference type="Google" id="ProtNLM"/>
    </source>
</evidence>
<feature type="region of interest" description="Disordered" evidence="1">
    <location>
        <begin position="223"/>
        <end position="257"/>
    </location>
</feature>